<dbReference type="OrthoDB" id="671172at2759"/>
<dbReference type="AlphaFoldDB" id="A0A2Z7A736"/>
<dbReference type="EMBL" id="KV018434">
    <property type="protein sequence ID" value="KZV17374.1"/>
    <property type="molecule type" value="Genomic_DNA"/>
</dbReference>
<dbReference type="SUPFAM" id="SSF81383">
    <property type="entry name" value="F-box domain"/>
    <property type="match status" value="1"/>
</dbReference>
<dbReference type="PANTHER" id="PTHR33736">
    <property type="entry name" value="F-BOX PROTEIN-RELATED"/>
    <property type="match status" value="1"/>
</dbReference>
<dbReference type="Proteomes" id="UP000250235">
    <property type="component" value="Unassembled WGS sequence"/>
</dbReference>
<accession>A0A2Z7A736</accession>
<evidence type="ECO:0000313" key="4">
    <source>
        <dbReference type="Proteomes" id="UP000250235"/>
    </source>
</evidence>
<reference evidence="3 4" key="1">
    <citation type="journal article" date="2015" name="Proc. Natl. Acad. Sci. U.S.A.">
        <title>The resurrection genome of Boea hygrometrica: A blueprint for survival of dehydration.</title>
        <authorList>
            <person name="Xiao L."/>
            <person name="Yang G."/>
            <person name="Zhang L."/>
            <person name="Yang X."/>
            <person name="Zhao S."/>
            <person name="Ji Z."/>
            <person name="Zhou Q."/>
            <person name="Hu M."/>
            <person name="Wang Y."/>
            <person name="Chen M."/>
            <person name="Xu Y."/>
            <person name="Jin H."/>
            <person name="Xiao X."/>
            <person name="Hu G."/>
            <person name="Bao F."/>
            <person name="Hu Y."/>
            <person name="Wan P."/>
            <person name="Li L."/>
            <person name="Deng X."/>
            <person name="Kuang T."/>
            <person name="Xiang C."/>
            <person name="Zhu J.K."/>
            <person name="Oliver M.J."/>
            <person name="He Y."/>
        </authorList>
    </citation>
    <scope>NUCLEOTIDE SEQUENCE [LARGE SCALE GENOMIC DNA]</scope>
    <source>
        <strain evidence="4">cv. XS01</strain>
    </source>
</reference>
<keyword evidence="1" id="KW-0812">Transmembrane</keyword>
<keyword evidence="4" id="KW-1185">Reference proteome</keyword>
<protein>
    <submittedName>
        <fullName evidence="3">F-box protein</fullName>
    </submittedName>
</protein>
<name>A0A2Z7A736_9LAMI</name>
<dbReference type="InterPro" id="IPR001810">
    <property type="entry name" value="F-box_dom"/>
</dbReference>
<keyword evidence="1" id="KW-1133">Transmembrane helix</keyword>
<dbReference type="Gene3D" id="1.20.1280.50">
    <property type="match status" value="1"/>
</dbReference>
<dbReference type="InterPro" id="IPR045283">
    <property type="entry name" value="AT3G44326-like"/>
</dbReference>
<dbReference type="PANTHER" id="PTHR33736:SF18">
    <property type="entry name" value="F-BOX DOMAIN-CONTAINING PROTEIN"/>
    <property type="match status" value="1"/>
</dbReference>
<evidence type="ECO:0000256" key="1">
    <source>
        <dbReference type="SAM" id="Phobius"/>
    </source>
</evidence>
<feature type="domain" description="F-box" evidence="2">
    <location>
        <begin position="29"/>
        <end position="64"/>
    </location>
</feature>
<gene>
    <name evidence="3" type="ORF">F511_23057</name>
</gene>
<evidence type="ECO:0000313" key="3">
    <source>
        <dbReference type="EMBL" id="KZV17374.1"/>
    </source>
</evidence>
<dbReference type="InterPro" id="IPR036047">
    <property type="entry name" value="F-box-like_dom_sf"/>
</dbReference>
<evidence type="ECO:0000259" key="2">
    <source>
        <dbReference type="Pfam" id="PF12937"/>
    </source>
</evidence>
<proteinExistence type="predicted"/>
<dbReference type="Pfam" id="PF12937">
    <property type="entry name" value="F-box-like"/>
    <property type="match status" value="1"/>
</dbReference>
<feature type="transmembrane region" description="Helical" evidence="1">
    <location>
        <begin position="319"/>
        <end position="337"/>
    </location>
</feature>
<sequence>MSSYTSAAAAEDHGGGTPITAIHSDIVRSHILNRLDGPTLASTSCASSRLFSLCNDDHLWREICSSTWPSTTDPRVRAVISGFSSGYRSLYSDAFPSVAHQRSAGRRTKKRSLPSGTSELISAVDIYCDDKLIYSKVMVTETHSGWFMCSPFRLDLLDPKETVPVPLIFDGEDGNCMQIASDRLRVSWILIDPAKSRAVSVASLKAVEARRHWLTEEVLLRFATVASGGDDELFQCAVMLTFGGREGKQMHAREVYLQVEDVEGKIVRGMESLGILREAMEGPRCISSQRMEKEKYEMLVKMKIECLERKQRRERSLDMAFVAIAVSIFLAILIYFLNR</sequence>
<keyword evidence="1" id="KW-0472">Membrane</keyword>
<organism evidence="3 4">
    <name type="scientific">Dorcoceras hygrometricum</name>
    <dbReference type="NCBI Taxonomy" id="472368"/>
    <lineage>
        <taxon>Eukaryota</taxon>
        <taxon>Viridiplantae</taxon>
        <taxon>Streptophyta</taxon>
        <taxon>Embryophyta</taxon>
        <taxon>Tracheophyta</taxon>
        <taxon>Spermatophyta</taxon>
        <taxon>Magnoliopsida</taxon>
        <taxon>eudicotyledons</taxon>
        <taxon>Gunneridae</taxon>
        <taxon>Pentapetalae</taxon>
        <taxon>asterids</taxon>
        <taxon>lamiids</taxon>
        <taxon>Lamiales</taxon>
        <taxon>Gesneriaceae</taxon>
        <taxon>Didymocarpoideae</taxon>
        <taxon>Trichosporeae</taxon>
        <taxon>Loxocarpinae</taxon>
        <taxon>Dorcoceras</taxon>
    </lineage>
</organism>